<feature type="transmembrane region" description="Helical" evidence="1">
    <location>
        <begin position="132"/>
        <end position="152"/>
    </location>
</feature>
<organism evidence="2 3">
    <name type="scientific">Polarella glacialis</name>
    <name type="common">Dinoflagellate</name>
    <dbReference type="NCBI Taxonomy" id="89957"/>
    <lineage>
        <taxon>Eukaryota</taxon>
        <taxon>Sar</taxon>
        <taxon>Alveolata</taxon>
        <taxon>Dinophyceae</taxon>
        <taxon>Suessiales</taxon>
        <taxon>Suessiaceae</taxon>
        <taxon>Polarella</taxon>
    </lineage>
</organism>
<name>A0A813DQF8_POLGL</name>
<feature type="non-terminal residue" evidence="2">
    <location>
        <position position="1"/>
    </location>
</feature>
<protein>
    <submittedName>
        <fullName evidence="2">Uncharacterized protein</fullName>
    </submittedName>
</protein>
<dbReference type="EMBL" id="CAJNNV010004536">
    <property type="protein sequence ID" value="CAE8590892.1"/>
    <property type="molecule type" value="Genomic_DNA"/>
</dbReference>
<keyword evidence="1" id="KW-0812">Transmembrane</keyword>
<comment type="caution">
    <text evidence="2">The sequence shown here is derived from an EMBL/GenBank/DDBJ whole genome shotgun (WGS) entry which is preliminary data.</text>
</comment>
<evidence type="ECO:0000313" key="3">
    <source>
        <dbReference type="Proteomes" id="UP000654075"/>
    </source>
</evidence>
<dbReference type="AlphaFoldDB" id="A0A813DQF8"/>
<keyword evidence="1" id="KW-0472">Membrane</keyword>
<sequence>MQRRSSIWKCRPSEPYAVAEWKDETTWADCGIRLLPQHQGLLLAAFPLEFVPGDHAEVAALEFAKAQVASSQPLDEEKETDKLQSPGDLDFLRLRLRWASGLETEAPEPRYLFSSSTQGLDGYGAVSLCPCVLLGFCCCLAGLLLDVLLLAVRKRFYTLQGTSRVGSLTFTCSSDGQVAVNGQPSKL</sequence>
<dbReference type="Proteomes" id="UP000654075">
    <property type="component" value="Unassembled WGS sequence"/>
</dbReference>
<accession>A0A813DQF8</accession>
<keyword evidence="1" id="KW-1133">Transmembrane helix</keyword>
<gene>
    <name evidence="2" type="ORF">PGLA1383_LOCUS9600</name>
</gene>
<proteinExistence type="predicted"/>
<reference evidence="2" key="1">
    <citation type="submission" date="2021-02" db="EMBL/GenBank/DDBJ databases">
        <authorList>
            <person name="Dougan E. K."/>
            <person name="Rhodes N."/>
            <person name="Thang M."/>
            <person name="Chan C."/>
        </authorList>
    </citation>
    <scope>NUCLEOTIDE SEQUENCE</scope>
</reference>
<evidence type="ECO:0000256" key="1">
    <source>
        <dbReference type="SAM" id="Phobius"/>
    </source>
</evidence>
<evidence type="ECO:0000313" key="2">
    <source>
        <dbReference type="EMBL" id="CAE8590892.1"/>
    </source>
</evidence>
<keyword evidence="3" id="KW-1185">Reference proteome</keyword>